<feature type="region of interest" description="Disordered" evidence="1">
    <location>
        <begin position="67"/>
        <end position="94"/>
    </location>
</feature>
<evidence type="ECO:0000313" key="2">
    <source>
        <dbReference type="EMBL" id="KAL3418991.1"/>
    </source>
</evidence>
<dbReference type="EMBL" id="JBFCZG010000008">
    <property type="protein sequence ID" value="KAL3418991.1"/>
    <property type="molecule type" value="Genomic_DNA"/>
</dbReference>
<feature type="region of interest" description="Disordered" evidence="1">
    <location>
        <begin position="1"/>
        <end position="43"/>
    </location>
</feature>
<sequence length="291" mass="32057">MDSSPSANLAMSGSSPPSRTASDTGTRNPTTPNANENQTPAMLPRGFESMLKTTTETGDIGLFSIRPSRLPQSLNTPRRTGGTYMSNGQQKPLQGPFPFYGVPAAIDDRRRLPSYARDASSDLASRYETASQQSTSSRVFRGPDHRSLSMTQSTSFSAYTLTNQKSYTSLRSHAEGMIQRPRSPFVYPTRLRRPGFRPSSPALTDSGVIDYSRRAEIERPILVSQSPQHKVQEDKAYQIHSALKGLSVRKGNDLFVGITTYNSRGAASLHPHQHHFTQEGVGLLLHQSEQM</sequence>
<evidence type="ECO:0000256" key="1">
    <source>
        <dbReference type="SAM" id="MobiDB-lite"/>
    </source>
</evidence>
<feature type="compositionally biased region" description="Polar residues" evidence="1">
    <location>
        <begin position="1"/>
        <end position="40"/>
    </location>
</feature>
<reference evidence="2 3" key="1">
    <citation type="submission" date="2024-06" db="EMBL/GenBank/DDBJ databases">
        <title>Complete genome of Phlyctema vagabunda strain 19-DSS-EL-015.</title>
        <authorList>
            <person name="Fiorenzani C."/>
        </authorList>
    </citation>
    <scope>NUCLEOTIDE SEQUENCE [LARGE SCALE GENOMIC DNA]</scope>
    <source>
        <strain evidence="2 3">19-DSS-EL-015</strain>
    </source>
</reference>
<proteinExistence type="predicted"/>
<gene>
    <name evidence="2" type="ORF">PVAG01_09212</name>
</gene>
<name>A0ABR4P6Q0_9HELO</name>
<evidence type="ECO:0000313" key="3">
    <source>
        <dbReference type="Proteomes" id="UP001629113"/>
    </source>
</evidence>
<feature type="compositionally biased region" description="Polar residues" evidence="1">
    <location>
        <begin position="70"/>
        <end position="92"/>
    </location>
</feature>
<protein>
    <submittedName>
        <fullName evidence="2">Uncharacterized protein</fullName>
    </submittedName>
</protein>
<comment type="caution">
    <text evidence="2">The sequence shown here is derived from an EMBL/GenBank/DDBJ whole genome shotgun (WGS) entry which is preliminary data.</text>
</comment>
<accession>A0ABR4P6Q0</accession>
<organism evidence="2 3">
    <name type="scientific">Phlyctema vagabunda</name>
    <dbReference type="NCBI Taxonomy" id="108571"/>
    <lineage>
        <taxon>Eukaryota</taxon>
        <taxon>Fungi</taxon>
        <taxon>Dikarya</taxon>
        <taxon>Ascomycota</taxon>
        <taxon>Pezizomycotina</taxon>
        <taxon>Leotiomycetes</taxon>
        <taxon>Helotiales</taxon>
        <taxon>Dermateaceae</taxon>
        <taxon>Phlyctema</taxon>
    </lineage>
</organism>
<feature type="region of interest" description="Disordered" evidence="1">
    <location>
        <begin position="121"/>
        <end position="148"/>
    </location>
</feature>
<dbReference type="Proteomes" id="UP001629113">
    <property type="component" value="Unassembled WGS sequence"/>
</dbReference>
<keyword evidence="3" id="KW-1185">Reference proteome</keyword>
<feature type="compositionally biased region" description="Polar residues" evidence="1">
    <location>
        <begin position="128"/>
        <end position="138"/>
    </location>
</feature>